<dbReference type="PANTHER" id="PTHR47331">
    <property type="entry name" value="PHD-TYPE DOMAIN-CONTAINING PROTEIN"/>
    <property type="match status" value="1"/>
</dbReference>
<dbReference type="RefSeq" id="XP_034060876.1">
    <property type="nucleotide sequence ID" value="XM_034204985.1"/>
</dbReference>
<evidence type="ECO:0000313" key="3">
    <source>
        <dbReference type="RefSeq" id="XP_034060876.1"/>
    </source>
</evidence>
<dbReference type="AlphaFoldDB" id="A0A6P8TAT4"/>
<reference evidence="3" key="1">
    <citation type="submission" date="2025-08" db="UniProtKB">
        <authorList>
            <consortium name="RefSeq"/>
        </authorList>
    </citation>
    <scope>IDENTIFICATION</scope>
</reference>
<feature type="compositionally biased region" description="Basic and acidic residues" evidence="1">
    <location>
        <begin position="119"/>
        <end position="131"/>
    </location>
</feature>
<dbReference type="KEGG" id="gacu:117538967"/>
<name>A0A6P8TAT4_GYMAC</name>
<evidence type="ECO:0000313" key="2">
    <source>
        <dbReference type="Proteomes" id="UP000515161"/>
    </source>
</evidence>
<feature type="region of interest" description="Disordered" evidence="1">
    <location>
        <begin position="62"/>
        <end position="163"/>
    </location>
</feature>
<dbReference type="InParanoid" id="A0A6P8TAT4"/>
<keyword evidence="2" id="KW-1185">Reference proteome</keyword>
<feature type="compositionally biased region" description="Polar residues" evidence="1">
    <location>
        <begin position="74"/>
        <end position="86"/>
    </location>
</feature>
<proteinExistence type="predicted"/>
<organism evidence="2 3">
    <name type="scientific">Gymnodraco acuticeps</name>
    <name type="common">Antarctic dragonfish</name>
    <dbReference type="NCBI Taxonomy" id="8218"/>
    <lineage>
        <taxon>Eukaryota</taxon>
        <taxon>Metazoa</taxon>
        <taxon>Chordata</taxon>
        <taxon>Craniata</taxon>
        <taxon>Vertebrata</taxon>
        <taxon>Euteleostomi</taxon>
        <taxon>Actinopterygii</taxon>
        <taxon>Neopterygii</taxon>
        <taxon>Teleostei</taxon>
        <taxon>Neoteleostei</taxon>
        <taxon>Acanthomorphata</taxon>
        <taxon>Eupercaria</taxon>
        <taxon>Perciformes</taxon>
        <taxon>Notothenioidei</taxon>
        <taxon>Bathydraconidae</taxon>
        <taxon>Gymnodraco</taxon>
    </lineage>
</organism>
<gene>
    <name evidence="3" type="primary">LOC117538967</name>
</gene>
<feature type="compositionally biased region" description="Polar residues" evidence="1">
    <location>
        <begin position="97"/>
        <end position="114"/>
    </location>
</feature>
<protein>
    <submittedName>
        <fullName evidence="3">Uncharacterized protein LOC117538967</fullName>
    </submittedName>
</protein>
<sequence>MEMLNIQKETAAAIAEAEVFEAAEDLDIEKERSKNCLSSGSLEAALRTQQYVADQAKITEAKPQLSDHYVPANTKPSPGDSISHSQLKPEAKPFILHQTNSGSQSPHLTSQQPGINGDECGRGSRNVKFENNRCTPGQYYRPQNHSGNPSSSPHPMSPNYNHNDSNLNDFVRYFARHELVATGLLQFNEKPQNYRAWKRSFQTATRGLNLTPSEEMDLLHRWLGNEARQHVEQIRAIHINHPEAGLAMTWDRLERTYGSPEVIEDALFKRIDTFPKITNQDYFKLTKLSDLLMELQSAKAEGYFPGLSFLDTARGVNPIVQKLPFGLQEKWASVGASYKRQNLVHYPPFDFFVNFVSQEAIMRNDPSFNFASHTDTAKQNDKTGWKPNKYREVSVHKTEIFPRVVTETGEPPKRSEDFDKMCPIHEKPHPLRKCGTFRAKPIDERKAFLKENNVCFRCCSSSSHFANNCKMKIQCFECKSERHHTALHPGPAPWMEEVVPPPEHGGEEEKTSPPPHVTTKCTNVCGGDLAGRSCSKICLVNVYPSGHKDKAIKLYAILDEQSNRSLVRSQFFEMFSDQSPSAPYTLRTCAGVKESAGRRASGYEVESLDGTVHIPLPSLIECNDIPNNRNEIPTPDVALNHAHLKSVAHLIPDIEPQAPIMLLLGRDVIRVHKVRKQINGSHNQPYAQKLDLGWVIVGNVCLESVNKPLTINSFYTKTTELECPILQVTQDSDGKTSCDADHLGSTVPNLDHLPFVPTDQNPTDHATRLVAPGHLKDTNWLTGPKFLSKPKPSISESTYDLVDPSPDPDIRLQVSTLSTATAHKQLGSQRSTKSSLWESLTPITHLLHIACVFKATPKKNSYRKGWHCCEAEFTVEESNQAADIIIQTYKKWQSNQIPRY</sequence>
<feature type="compositionally biased region" description="Low complexity" evidence="1">
    <location>
        <begin position="142"/>
        <end position="163"/>
    </location>
</feature>
<dbReference type="GeneID" id="117538967"/>
<evidence type="ECO:0000256" key="1">
    <source>
        <dbReference type="SAM" id="MobiDB-lite"/>
    </source>
</evidence>
<dbReference type="OrthoDB" id="8932879at2759"/>
<dbReference type="Proteomes" id="UP000515161">
    <property type="component" value="Unplaced"/>
</dbReference>
<accession>A0A6P8TAT4</accession>
<dbReference type="PANTHER" id="PTHR47331:SF6">
    <property type="entry name" value="DOUBLECORTIN DOMAIN-CONTAINING PROTEIN"/>
    <property type="match status" value="1"/>
</dbReference>